<evidence type="ECO:0000313" key="2">
    <source>
        <dbReference type="EMBL" id="PUZ60312.1"/>
    </source>
</evidence>
<dbReference type="AlphaFoldDB" id="A0A2T7DXL5"/>
<keyword evidence="1" id="KW-0472">Membrane</keyword>
<dbReference type="EMBL" id="CM009752">
    <property type="protein sequence ID" value="PUZ60312.1"/>
    <property type="molecule type" value="Genomic_DNA"/>
</dbReference>
<dbReference type="Gramene" id="PUZ60312">
    <property type="protein sequence ID" value="PUZ60312"/>
    <property type="gene ID" value="GQ55_4G113600"/>
</dbReference>
<organism evidence="2 3">
    <name type="scientific">Panicum hallii var. hallii</name>
    <dbReference type="NCBI Taxonomy" id="1504633"/>
    <lineage>
        <taxon>Eukaryota</taxon>
        <taxon>Viridiplantae</taxon>
        <taxon>Streptophyta</taxon>
        <taxon>Embryophyta</taxon>
        <taxon>Tracheophyta</taxon>
        <taxon>Spermatophyta</taxon>
        <taxon>Magnoliopsida</taxon>
        <taxon>Liliopsida</taxon>
        <taxon>Poales</taxon>
        <taxon>Poaceae</taxon>
        <taxon>PACMAD clade</taxon>
        <taxon>Panicoideae</taxon>
        <taxon>Panicodae</taxon>
        <taxon>Paniceae</taxon>
        <taxon>Panicinae</taxon>
        <taxon>Panicum</taxon>
        <taxon>Panicum sect. Panicum</taxon>
    </lineage>
</organism>
<proteinExistence type="predicted"/>
<keyword evidence="1" id="KW-1133">Transmembrane helix</keyword>
<evidence type="ECO:0000313" key="3">
    <source>
        <dbReference type="Proteomes" id="UP000244336"/>
    </source>
</evidence>
<evidence type="ECO:0000256" key="1">
    <source>
        <dbReference type="SAM" id="Phobius"/>
    </source>
</evidence>
<name>A0A2T7DXL5_9POAL</name>
<protein>
    <submittedName>
        <fullName evidence="2">Uncharacterized protein</fullName>
    </submittedName>
</protein>
<keyword evidence="1" id="KW-0812">Transmembrane</keyword>
<dbReference type="Proteomes" id="UP000244336">
    <property type="component" value="Chromosome 4"/>
</dbReference>
<reference evidence="2 3" key="1">
    <citation type="submission" date="2018-04" db="EMBL/GenBank/DDBJ databases">
        <title>WGS assembly of Panicum hallii var. hallii HAL2.</title>
        <authorList>
            <person name="Lovell J."/>
            <person name="Jenkins J."/>
            <person name="Lowry D."/>
            <person name="Mamidi S."/>
            <person name="Sreedasyam A."/>
            <person name="Weng X."/>
            <person name="Barry K."/>
            <person name="Bonette J."/>
            <person name="Campitelli B."/>
            <person name="Daum C."/>
            <person name="Gordon S."/>
            <person name="Gould B."/>
            <person name="Lipzen A."/>
            <person name="MacQueen A."/>
            <person name="Palacio-Mejia J."/>
            <person name="Plott C."/>
            <person name="Shakirov E."/>
            <person name="Shu S."/>
            <person name="Yoshinaga Y."/>
            <person name="Zane M."/>
            <person name="Rokhsar D."/>
            <person name="Grimwood J."/>
            <person name="Schmutz J."/>
            <person name="Juenger T."/>
        </authorList>
    </citation>
    <scope>NUCLEOTIDE SEQUENCE [LARGE SCALE GENOMIC DNA]</scope>
    <source>
        <strain evidence="3">cv. HAL2</strain>
    </source>
</reference>
<gene>
    <name evidence="2" type="ORF">GQ55_4G113600</name>
</gene>
<sequence>MGRLLSTDLFSLLVETFVSVSIVLLLLSGTQPGRRLMCSGVKIRSGPLRPGSGDGRTTSPACYFHLSFAWAVAWLIS</sequence>
<accession>A0A2T7DXL5</accession>
<feature type="transmembrane region" description="Helical" evidence="1">
    <location>
        <begin position="6"/>
        <end position="27"/>
    </location>
</feature>
<keyword evidence="3" id="KW-1185">Reference proteome</keyword>